<dbReference type="AlphaFoldDB" id="F8CL45"/>
<evidence type="ECO:0000256" key="1">
    <source>
        <dbReference type="SAM" id="SignalP"/>
    </source>
</evidence>
<feature type="signal peptide" evidence="1">
    <location>
        <begin position="1"/>
        <end position="23"/>
    </location>
</feature>
<gene>
    <name evidence="2" type="ordered locus">LILAB_10235</name>
</gene>
<protein>
    <recommendedName>
        <fullName evidence="4">Lipoprotein</fullName>
    </recommendedName>
</protein>
<name>F8CL45_MYXFH</name>
<sequence>MKKLFVTVTSSLAFLLAPTEAEACGPGYYAPQFVTRTHPDWPVSTFAAGRLGVVRDSLRTAYLVFAYRTMMGIPTTPEEQQPLVTRWERMHGALGAHTLEPELKRWQAARKQAAPQLPESSPELVREKNYAQSPRIQRDALLRAADTATALAKTWKKHPALVEEWVRNQDTVFGPCAILPELDPTLDEGVSAEHQARRRAERAYQEAASRFYCDDHPGALAAFQRIAASKDSPYRALAAYLVARTHVRQALLERKDDFLFETKHDAVFLARLTEAEQVIDRVLADPELRGVHAPTRGLRSLVRYRLKQETWRCELMSHVLEPGTGSALAAELGDLDLLYRDSPCKELSAPAEALQTWLQTMQHTQYSATPEATRLAQYNTAVARWKKTGYQPWLVAALLKAAPDAPGVPELLAASAKVPPAAPAGVTLAYHAARLLHARGEVEAARARLASVPADLTRDLPSSDNLLREERLTLARTVDEAMRNALSTVADYESSEGLTGPYTTALADRPRMLSPRSVELLEPRLTAKRMGEIAAGDTLPAPLRRQLMWTAFARATVAGDDETIQAVARRLAETEPKAKAELLALAGKPTPEERQFEAQLLLMGLPAVSARLQSGEDRLANVHPNLNLTMDISYQRNWWCGPKLDASVPSTHFEDTPDAAREWKALQDAGNSVPYFARVAMAWAQAHPEDPRSPIALFRAVRASKRGCGQSTREAREAFRYLHKHYGKTSWAKRTPYVY</sequence>
<feature type="chain" id="PRO_5003368343" description="Lipoprotein" evidence="1">
    <location>
        <begin position="24"/>
        <end position="739"/>
    </location>
</feature>
<dbReference type="eggNOG" id="COG4805">
    <property type="taxonomic scope" value="Bacteria"/>
</dbReference>
<dbReference type="HOGENOM" id="CLU_020205_0_0_7"/>
<accession>F8CL45</accession>
<dbReference type="KEGG" id="mfu:LILAB_10235"/>
<keyword evidence="1" id="KW-0732">Signal</keyword>
<dbReference type="STRING" id="483219.LILAB_10235"/>
<evidence type="ECO:0000313" key="3">
    <source>
        <dbReference type="Proteomes" id="UP000000488"/>
    </source>
</evidence>
<evidence type="ECO:0000313" key="2">
    <source>
        <dbReference type="EMBL" id="AEI63958.1"/>
    </source>
</evidence>
<evidence type="ECO:0008006" key="4">
    <source>
        <dbReference type="Google" id="ProtNLM"/>
    </source>
</evidence>
<dbReference type="EMBL" id="CP002830">
    <property type="protein sequence ID" value="AEI63958.1"/>
    <property type="molecule type" value="Genomic_DNA"/>
</dbReference>
<organism evidence="2 3">
    <name type="scientific">Myxococcus fulvus (strain ATCC BAA-855 / HW-1)</name>
    <dbReference type="NCBI Taxonomy" id="483219"/>
    <lineage>
        <taxon>Bacteria</taxon>
        <taxon>Pseudomonadati</taxon>
        <taxon>Myxococcota</taxon>
        <taxon>Myxococcia</taxon>
        <taxon>Myxococcales</taxon>
        <taxon>Cystobacterineae</taxon>
        <taxon>Myxococcaceae</taxon>
        <taxon>Myxococcus</taxon>
    </lineage>
</organism>
<dbReference type="Proteomes" id="UP000000488">
    <property type="component" value="Chromosome"/>
</dbReference>
<reference evidence="2 3" key="1">
    <citation type="journal article" date="2011" name="J. Bacteriol.">
        <title>Genome sequence of the halotolerant marine bacterium Myxococcus fulvus HW-1.</title>
        <authorList>
            <person name="Li Z.F."/>
            <person name="Li X."/>
            <person name="Liu H."/>
            <person name="Liu X."/>
            <person name="Han K."/>
            <person name="Wu Z.H."/>
            <person name="Hu W."/>
            <person name="Li F.F."/>
            <person name="Li Y.Z."/>
        </authorList>
    </citation>
    <scope>NUCLEOTIDE SEQUENCE [LARGE SCALE GENOMIC DNA]</scope>
    <source>
        <strain evidence="3">ATCC BAA-855 / HW-1</strain>
    </source>
</reference>
<proteinExistence type="predicted"/>